<dbReference type="WBParaSite" id="TCLT_0000318301-mRNA-1">
    <property type="protein sequence ID" value="TCLT_0000318301-mRNA-1"/>
    <property type="gene ID" value="TCLT_0000318301"/>
</dbReference>
<accession>A0A0N5CSI1</accession>
<dbReference type="EMBL" id="UYYF01001099">
    <property type="protein sequence ID" value="VDM99528.1"/>
    <property type="molecule type" value="Genomic_DNA"/>
</dbReference>
<name>A0A0N5CSI1_THECL</name>
<keyword evidence="2" id="KW-1185">Reference proteome</keyword>
<proteinExistence type="predicted"/>
<reference evidence="3" key="1">
    <citation type="submission" date="2017-02" db="UniProtKB">
        <authorList>
            <consortium name="WormBaseParasite"/>
        </authorList>
    </citation>
    <scope>IDENTIFICATION</scope>
</reference>
<dbReference type="Proteomes" id="UP000276776">
    <property type="component" value="Unassembled WGS sequence"/>
</dbReference>
<gene>
    <name evidence="1" type="ORF">TCLT_LOCUS3182</name>
</gene>
<evidence type="ECO:0000313" key="2">
    <source>
        <dbReference type="Proteomes" id="UP000276776"/>
    </source>
</evidence>
<protein>
    <submittedName>
        <fullName evidence="1 3">Uncharacterized protein</fullName>
    </submittedName>
</protein>
<organism evidence="3">
    <name type="scientific">Thelazia callipaeda</name>
    <name type="common">Oriental eyeworm</name>
    <name type="synonym">Parasitic nematode</name>
    <dbReference type="NCBI Taxonomy" id="103827"/>
    <lineage>
        <taxon>Eukaryota</taxon>
        <taxon>Metazoa</taxon>
        <taxon>Ecdysozoa</taxon>
        <taxon>Nematoda</taxon>
        <taxon>Chromadorea</taxon>
        <taxon>Rhabditida</taxon>
        <taxon>Spirurina</taxon>
        <taxon>Spiruromorpha</taxon>
        <taxon>Thelazioidea</taxon>
        <taxon>Thelaziidae</taxon>
        <taxon>Thelazia</taxon>
    </lineage>
</organism>
<reference evidence="1 2" key="2">
    <citation type="submission" date="2018-11" db="EMBL/GenBank/DDBJ databases">
        <authorList>
            <consortium name="Pathogen Informatics"/>
        </authorList>
    </citation>
    <scope>NUCLEOTIDE SEQUENCE [LARGE SCALE GENOMIC DNA]</scope>
</reference>
<evidence type="ECO:0000313" key="3">
    <source>
        <dbReference type="WBParaSite" id="TCLT_0000318301-mRNA-1"/>
    </source>
</evidence>
<evidence type="ECO:0000313" key="1">
    <source>
        <dbReference type="EMBL" id="VDM99528.1"/>
    </source>
</evidence>
<dbReference type="AlphaFoldDB" id="A0A0N5CSI1"/>
<sequence>MMHESLGSVANRCDVMDEQYHEHSVMTGCRYYVYRDDESLGFVEMHKKKKEDNNIGYFQPDRNQLRDLDVESESNRQKALVVKEDITWETINCAKERACNEGRIQKRMESIPEADPLPDVSSAASRRIFFEQQMKKSYPKSNRARSLCSLNWNVPGMRHGRVFSLEDCLQLSSMGISTPAPGKNA</sequence>